<proteinExistence type="inferred from homology"/>
<dbReference type="Proteomes" id="UP000605846">
    <property type="component" value="Unassembled WGS sequence"/>
</dbReference>
<dbReference type="PANTHER" id="PTHR23339">
    <property type="entry name" value="TYROSINE SPECIFIC PROTEIN PHOSPHATASE AND DUAL SPECIFICITY PROTEIN PHOSPHATASE"/>
    <property type="match status" value="1"/>
</dbReference>
<gene>
    <name evidence="11" type="primary">PTP4A1_4</name>
    <name evidence="11" type="ORF">EC973_006417</name>
</gene>
<dbReference type="EMBL" id="JABAYA010000004">
    <property type="protein sequence ID" value="KAF7732162.1"/>
    <property type="molecule type" value="Genomic_DNA"/>
</dbReference>
<dbReference type="AlphaFoldDB" id="A0A8H7BZJ8"/>
<dbReference type="InterPro" id="IPR003595">
    <property type="entry name" value="Tyr_Pase_cat"/>
</dbReference>
<comment type="catalytic activity">
    <reaction evidence="9">
        <text>O-phospho-L-tyrosyl-[protein] + H2O = L-tyrosyl-[protein] + phosphate</text>
        <dbReference type="Rhea" id="RHEA:10684"/>
        <dbReference type="Rhea" id="RHEA-COMP:10136"/>
        <dbReference type="Rhea" id="RHEA-COMP:20101"/>
        <dbReference type="ChEBI" id="CHEBI:15377"/>
        <dbReference type="ChEBI" id="CHEBI:43474"/>
        <dbReference type="ChEBI" id="CHEBI:46858"/>
        <dbReference type="ChEBI" id="CHEBI:61978"/>
        <dbReference type="EC" id="3.1.3.48"/>
    </reaction>
</comment>
<keyword evidence="8" id="KW-0636">Prenylation</keyword>
<evidence type="ECO:0000313" key="12">
    <source>
        <dbReference type="Proteomes" id="UP000605846"/>
    </source>
</evidence>
<evidence type="ECO:0000256" key="2">
    <source>
        <dbReference type="ARBA" id="ARBA00013064"/>
    </source>
</evidence>
<keyword evidence="4" id="KW-0378">Hydrolase</keyword>
<evidence type="ECO:0000259" key="10">
    <source>
        <dbReference type="PROSITE" id="PS50056"/>
    </source>
</evidence>
<dbReference type="GO" id="GO:0005737">
    <property type="term" value="C:cytoplasm"/>
    <property type="evidence" value="ECO:0007669"/>
    <property type="project" value="UniProtKB-ARBA"/>
</dbReference>
<evidence type="ECO:0000256" key="9">
    <source>
        <dbReference type="ARBA" id="ARBA00051722"/>
    </source>
</evidence>
<dbReference type="InterPro" id="IPR050561">
    <property type="entry name" value="PTP"/>
</dbReference>
<dbReference type="EC" id="3.1.3.48" evidence="2"/>
<dbReference type="Gene3D" id="3.90.190.10">
    <property type="entry name" value="Protein tyrosine phosphatase superfamily"/>
    <property type="match status" value="1"/>
</dbReference>
<evidence type="ECO:0000256" key="1">
    <source>
        <dbReference type="ARBA" id="ARBA00009580"/>
    </source>
</evidence>
<keyword evidence="5" id="KW-0904">Protein phosphatase</keyword>
<protein>
    <recommendedName>
        <fullName evidence="2">protein-tyrosine-phosphatase</fullName>
        <ecNumber evidence="2">3.1.3.48</ecNumber>
    </recommendedName>
</protein>
<evidence type="ECO:0000256" key="8">
    <source>
        <dbReference type="ARBA" id="ARBA00023289"/>
    </source>
</evidence>
<reference evidence="11" key="1">
    <citation type="submission" date="2020-01" db="EMBL/GenBank/DDBJ databases">
        <title>Genome Sequencing of Three Apophysomyces-Like Fungal Strains Confirms a Novel Fungal Genus in the Mucoromycota with divergent Burkholderia-like Endosymbiotic Bacteria.</title>
        <authorList>
            <person name="Stajich J.E."/>
            <person name="Macias A.M."/>
            <person name="Carter-House D."/>
            <person name="Lovett B."/>
            <person name="Kasson L.R."/>
            <person name="Berry K."/>
            <person name="Grigoriev I."/>
            <person name="Chang Y."/>
            <person name="Spatafora J."/>
            <person name="Kasson M.T."/>
        </authorList>
    </citation>
    <scope>NUCLEOTIDE SEQUENCE</scope>
    <source>
        <strain evidence="11">NRRL A-21654</strain>
    </source>
</reference>
<comment type="caution">
    <text evidence="11">The sequence shown here is derived from an EMBL/GenBank/DDBJ whole genome shotgun (WGS) entry which is preliminary data.</text>
</comment>
<dbReference type="SMART" id="SM00404">
    <property type="entry name" value="PTPc_motif"/>
    <property type="match status" value="1"/>
</dbReference>
<dbReference type="Pfam" id="PF22785">
    <property type="entry name" value="Tc-R-P"/>
    <property type="match status" value="1"/>
</dbReference>
<accession>A0A8H7BZJ8</accession>
<dbReference type="InterPro" id="IPR000387">
    <property type="entry name" value="Tyr_Pase_dom"/>
</dbReference>
<keyword evidence="3" id="KW-0488">Methylation</keyword>
<sequence>MTYVTNQHVNCMSTSPLGRMVTSIETMATPLRFLILDSPTESTLGHYLGEFIQQDVSVVVRCCQPTYNHQRLLDQDIDVIDLPFKDGGVPSSAIVCEWLNLVRSKRCTRTTIAVHCVAGLGRAPVLVAIALIELGMQPLDAVAFIRRKRPGAFNKTQIAYLDGYKRVLKTKSSHGSSFRSSLGRVFRLGWHPKWRTTTTVSH</sequence>
<evidence type="ECO:0000256" key="4">
    <source>
        <dbReference type="ARBA" id="ARBA00022801"/>
    </source>
</evidence>
<comment type="similarity">
    <text evidence="1">Belongs to the protein-tyrosine phosphatase family.</text>
</comment>
<dbReference type="InterPro" id="IPR029021">
    <property type="entry name" value="Prot-tyrosine_phosphatase-like"/>
</dbReference>
<evidence type="ECO:0000256" key="3">
    <source>
        <dbReference type="ARBA" id="ARBA00022481"/>
    </source>
</evidence>
<keyword evidence="6" id="KW-1015">Disulfide bond</keyword>
<name>A0A8H7BZJ8_9FUNG</name>
<evidence type="ECO:0000256" key="7">
    <source>
        <dbReference type="ARBA" id="ARBA00023288"/>
    </source>
</evidence>
<dbReference type="GO" id="GO:0004725">
    <property type="term" value="F:protein tyrosine phosphatase activity"/>
    <property type="evidence" value="ECO:0007669"/>
    <property type="project" value="UniProtKB-EC"/>
</dbReference>
<evidence type="ECO:0000256" key="6">
    <source>
        <dbReference type="ARBA" id="ARBA00023157"/>
    </source>
</evidence>
<dbReference type="PROSITE" id="PS50056">
    <property type="entry name" value="TYR_PHOSPHATASE_2"/>
    <property type="match status" value="1"/>
</dbReference>
<dbReference type="FunFam" id="3.90.190.10:FF:000086">
    <property type="entry name" value="Protein tyrosine phosphatase-like protein"/>
    <property type="match status" value="1"/>
</dbReference>
<dbReference type="OrthoDB" id="5632at2759"/>
<keyword evidence="12" id="KW-1185">Reference proteome</keyword>
<keyword evidence="7" id="KW-0449">Lipoprotein</keyword>
<evidence type="ECO:0000256" key="5">
    <source>
        <dbReference type="ARBA" id="ARBA00022912"/>
    </source>
</evidence>
<dbReference type="SUPFAM" id="SSF52799">
    <property type="entry name" value="(Phosphotyrosine protein) phosphatases II"/>
    <property type="match status" value="1"/>
</dbReference>
<feature type="domain" description="Tyrosine specific protein phosphatases" evidence="10">
    <location>
        <begin position="96"/>
        <end position="160"/>
    </location>
</feature>
<evidence type="ECO:0000313" key="11">
    <source>
        <dbReference type="EMBL" id="KAF7732162.1"/>
    </source>
</evidence>
<organism evidence="11 12">
    <name type="scientific">Apophysomyces ossiformis</name>
    <dbReference type="NCBI Taxonomy" id="679940"/>
    <lineage>
        <taxon>Eukaryota</taxon>
        <taxon>Fungi</taxon>
        <taxon>Fungi incertae sedis</taxon>
        <taxon>Mucoromycota</taxon>
        <taxon>Mucoromycotina</taxon>
        <taxon>Mucoromycetes</taxon>
        <taxon>Mucorales</taxon>
        <taxon>Mucorineae</taxon>
        <taxon>Mucoraceae</taxon>
        <taxon>Apophysomyces</taxon>
    </lineage>
</organism>